<dbReference type="InterPro" id="IPR011012">
    <property type="entry name" value="Longin-like_dom_sf"/>
</dbReference>
<dbReference type="CDD" id="cd14854">
    <property type="entry name" value="TRAPPC2L"/>
    <property type="match status" value="1"/>
</dbReference>
<dbReference type="GO" id="GO:0048471">
    <property type="term" value="C:perinuclear region of cytoplasm"/>
    <property type="evidence" value="ECO:0007669"/>
    <property type="project" value="UniProtKB-SubCell"/>
</dbReference>
<comment type="similarity">
    <text evidence="2">Belongs to the TRAPP small subunits family. Sedlin subfamily.</text>
</comment>
<dbReference type="InterPro" id="IPR044760">
    <property type="entry name" value="TRAPPC2L"/>
</dbReference>
<dbReference type="PANTHER" id="PTHR12403">
    <property type="entry name" value="TRAFFICKING PROTEIN PARTICLE COMPLEX SUBUNIT 2"/>
    <property type="match status" value="1"/>
</dbReference>
<name>A0A0R3T4J2_RODNA</name>
<dbReference type="WBParaSite" id="HNAJ_0000197901-mRNA-1">
    <property type="protein sequence ID" value="HNAJ_0000197901-mRNA-1"/>
    <property type="gene ID" value="HNAJ_0000197901"/>
</dbReference>
<protein>
    <recommendedName>
        <fullName evidence="4">Trafficking protein particle complex subunit 2-like protein</fullName>
    </recommendedName>
</protein>
<keyword evidence="3" id="KW-0813">Transport</keyword>
<evidence type="ECO:0000256" key="3">
    <source>
        <dbReference type="ARBA" id="ARBA00022892"/>
    </source>
</evidence>
<accession>A0A0R3T4J2</accession>
<dbReference type="Gene3D" id="3.30.450.70">
    <property type="match status" value="1"/>
</dbReference>
<evidence type="ECO:0000313" key="5">
    <source>
        <dbReference type="EMBL" id="VDN97837.1"/>
    </source>
</evidence>
<dbReference type="Pfam" id="PF04628">
    <property type="entry name" value="Sedlin_N"/>
    <property type="match status" value="1"/>
</dbReference>
<evidence type="ECO:0000256" key="1">
    <source>
        <dbReference type="ARBA" id="ARBA00004556"/>
    </source>
</evidence>
<organism evidence="7">
    <name type="scientific">Rodentolepis nana</name>
    <name type="common">Dwarf tapeworm</name>
    <name type="synonym">Hymenolepis nana</name>
    <dbReference type="NCBI Taxonomy" id="102285"/>
    <lineage>
        <taxon>Eukaryota</taxon>
        <taxon>Metazoa</taxon>
        <taxon>Spiralia</taxon>
        <taxon>Lophotrochozoa</taxon>
        <taxon>Platyhelminthes</taxon>
        <taxon>Cestoda</taxon>
        <taxon>Eucestoda</taxon>
        <taxon>Cyclophyllidea</taxon>
        <taxon>Hymenolepididae</taxon>
        <taxon>Rodentolepis</taxon>
    </lineage>
</organism>
<reference evidence="5 6" key="2">
    <citation type="submission" date="2018-11" db="EMBL/GenBank/DDBJ databases">
        <authorList>
            <consortium name="Pathogen Informatics"/>
        </authorList>
    </citation>
    <scope>NUCLEOTIDE SEQUENCE [LARGE SCALE GENOMIC DNA]</scope>
</reference>
<dbReference type="OrthoDB" id="10258445at2759"/>
<comment type="subcellular location">
    <subcellularLocation>
        <location evidence="1">Cytoplasm</location>
        <location evidence="1">Perinuclear region</location>
    </subcellularLocation>
</comment>
<keyword evidence="3" id="KW-0931">ER-Golgi transport</keyword>
<evidence type="ECO:0000313" key="6">
    <source>
        <dbReference type="Proteomes" id="UP000278807"/>
    </source>
</evidence>
<dbReference type="AlphaFoldDB" id="A0A0R3T4J2"/>
<dbReference type="STRING" id="102285.A0A0R3T4J2"/>
<dbReference type="EMBL" id="UZAE01000875">
    <property type="protein sequence ID" value="VDN97837.1"/>
    <property type="molecule type" value="Genomic_DNA"/>
</dbReference>
<reference evidence="7" key="1">
    <citation type="submission" date="2016-04" db="UniProtKB">
        <authorList>
            <consortium name="WormBaseParasite"/>
        </authorList>
    </citation>
    <scope>IDENTIFICATION</scope>
</reference>
<dbReference type="Proteomes" id="UP000278807">
    <property type="component" value="Unassembled WGS sequence"/>
</dbReference>
<evidence type="ECO:0000256" key="4">
    <source>
        <dbReference type="ARBA" id="ARBA00024408"/>
    </source>
</evidence>
<gene>
    <name evidence="5" type="ORF">HNAJ_LOCUS1978</name>
</gene>
<dbReference type="GO" id="GO:0006888">
    <property type="term" value="P:endoplasmic reticulum to Golgi vesicle-mediated transport"/>
    <property type="evidence" value="ECO:0007669"/>
    <property type="project" value="InterPro"/>
</dbReference>
<keyword evidence="6" id="KW-1185">Reference proteome</keyword>
<dbReference type="InterPro" id="IPR006722">
    <property type="entry name" value="Sedlin"/>
</dbReference>
<evidence type="ECO:0000313" key="7">
    <source>
        <dbReference type="WBParaSite" id="HNAJ_0000197901-mRNA-1"/>
    </source>
</evidence>
<proteinExistence type="inferred from homology"/>
<evidence type="ECO:0000256" key="2">
    <source>
        <dbReference type="ARBA" id="ARBA00006626"/>
    </source>
</evidence>
<sequence length="164" mass="18483">MNVCVAVISNKNSPLYFKTLNQEESLSFKFRVYGTLDIIDDKVSSKSFKSSYTDKEVTHKYLGLLYPIDDHYIYGYITNTHIKFILIQESHSTAADLPKSNAPSHTDADIKSIFEEIHNAYIRLVSSPFYVPGTPIDPSLSCAARKFDQVIERILSVSPANSKP</sequence>
<dbReference type="SUPFAM" id="SSF64356">
    <property type="entry name" value="SNARE-like"/>
    <property type="match status" value="1"/>
</dbReference>